<dbReference type="PATRIC" id="fig|396014.3.peg.1746"/>
<reference evidence="2 3" key="1">
    <citation type="submission" date="2014-02" db="EMBL/GenBank/DDBJ databases">
        <title>Genome sequence of Brachybacterium phenoliresistens strain W13A50.</title>
        <authorList>
            <person name="Wang X."/>
        </authorList>
    </citation>
    <scope>NUCLEOTIDE SEQUENCE [LARGE SCALE GENOMIC DNA]</scope>
    <source>
        <strain evidence="2 3">W13A50</strain>
    </source>
</reference>
<comment type="caution">
    <text evidence="2">The sequence shown here is derived from an EMBL/GenBank/DDBJ whole genome shotgun (WGS) entry which is preliminary data.</text>
</comment>
<dbReference type="EMBL" id="JDYK01000008">
    <property type="protein sequence ID" value="EWS81272.1"/>
    <property type="molecule type" value="Genomic_DNA"/>
</dbReference>
<gene>
    <name evidence="2" type="ORF">BF93_17020</name>
</gene>
<keyword evidence="3" id="KW-1185">Reference proteome</keyword>
<evidence type="ECO:0000256" key="1">
    <source>
        <dbReference type="SAM" id="MobiDB-lite"/>
    </source>
</evidence>
<dbReference type="eggNOG" id="COG0830">
    <property type="taxonomic scope" value="Bacteria"/>
</dbReference>
<accession>Z9JU26</accession>
<sequence length="255" mass="25720">MPPTAVPSVSLAMLLADSRLPVGAHVVSGALEAALLDGLPREQVGAYMRARMATIVQVEAGTAVVARQAAAAGRAARGTGAPGEDGPDADAPGADAPGSDGLGAAALAEVARAWEARTPARPQREIGIALGDGLARLARTVWPEAFPARAGRGPHLPRPVVLGAIAAHAGLTAVDLVRLVAYDDAQTVASALLKLEPGDPLAAAGLVLEACAALEPSVPELSRLTSPTAIPAAGAPQIEEWATAQSVLPRRLFRA</sequence>
<organism evidence="2 3">
    <name type="scientific">Brachybacterium phenoliresistens</name>
    <dbReference type="NCBI Taxonomy" id="396014"/>
    <lineage>
        <taxon>Bacteria</taxon>
        <taxon>Bacillati</taxon>
        <taxon>Actinomycetota</taxon>
        <taxon>Actinomycetes</taxon>
        <taxon>Micrococcales</taxon>
        <taxon>Dermabacteraceae</taxon>
        <taxon>Brachybacterium</taxon>
    </lineage>
</organism>
<dbReference type="STRING" id="396014.BF93_17020"/>
<dbReference type="Proteomes" id="UP000023067">
    <property type="component" value="Unassembled WGS sequence"/>
</dbReference>
<feature type="region of interest" description="Disordered" evidence="1">
    <location>
        <begin position="74"/>
        <end position="98"/>
    </location>
</feature>
<dbReference type="Gene3D" id="1.10.4190.10">
    <property type="entry name" value="Urease accessory protein UreF"/>
    <property type="match status" value="1"/>
</dbReference>
<proteinExistence type="predicted"/>
<name>Z9JU26_9MICO</name>
<dbReference type="Pfam" id="PF01730">
    <property type="entry name" value="UreF"/>
    <property type="match status" value="1"/>
</dbReference>
<dbReference type="OrthoDB" id="3382047at2"/>
<evidence type="ECO:0000313" key="2">
    <source>
        <dbReference type="EMBL" id="EWS81272.1"/>
    </source>
</evidence>
<dbReference type="RefSeq" id="WP_051486753.1">
    <property type="nucleotide sequence ID" value="NZ_KK069993.1"/>
</dbReference>
<evidence type="ECO:0000313" key="3">
    <source>
        <dbReference type="Proteomes" id="UP000023067"/>
    </source>
</evidence>
<dbReference type="GO" id="GO:0016151">
    <property type="term" value="F:nickel cation binding"/>
    <property type="evidence" value="ECO:0007669"/>
    <property type="project" value="InterPro"/>
</dbReference>
<dbReference type="InterPro" id="IPR002639">
    <property type="entry name" value="UreF"/>
</dbReference>
<dbReference type="HOGENOM" id="CLU_049215_3_1_11"/>
<protein>
    <submittedName>
        <fullName evidence="2">Urease accessory protein UreF</fullName>
    </submittedName>
</protein>
<dbReference type="InterPro" id="IPR038277">
    <property type="entry name" value="UreF_sf"/>
</dbReference>
<dbReference type="AlphaFoldDB" id="Z9JU26"/>